<evidence type="ECO:0000313" key="3">
    <source>
        <dbReference type="Proteomes" id="UP000267027"/>
    </source>
</evidence>
<dbReference type="Proteomes" id="UP000267027">
    <property type="component" value="Unassembled WGS sequence"/>
</dbReference>
<evidence type="ECO:0000313" key="2">
    <source>
        <dbReference type="EMBL" id="VDM59185.1"/>
    </source>
</evidence>
<evidence type="ECO:0000313" key="4">
    <source>
        <dbReference type="WBParaSite" id="ACOC_0000759901-mRNA-1"/>
    </source>
</evidence>
<keyword evidence="3" id="KW-1185">Reference proteome</keyword>
<reference evidence="2 3" key="2">
    <citation type="submission" date="2018-11" db="EMBL/GenBank/DDBJ databases">
        <authorList>
            <consortium name="Pathogen Informatics"/>
        </authorList>
    </citation>
    <scope>NUCLEOTIDE SEQUENCE [LARGE SCALE GENOMIC DNA]</scope>
    <source>
        <strain evidence="2 3">Costa Rica</strain>
    </source>
</reference>
<name>A0A0R3PQH3_ANGCS</name>
<dbReference type="AlphaFoldDB" id="A0A0R3PQH3"/>
<dbReference type="InterPro" id="IPR000477">
    <property type="entry name" value="RT_dom"/>
</dbReference>
<sequence length="179" mass="19855">MRTLELDNMGVKIDGRQLRHLRFDDDIVLIVPNISQAERMLAGFDKACRKIGLRLNLTKTMFKRITPNAPVVFLRIFVEQTRVAGVDVMMMPHCVIVGNTVTALCNAMPAPMMCQLDNAMMIGSIPVRHLSISGSLTTTNVIMANWSREMWQGVVNRAVRMLASGPFGTNFASAFATVN</sequence>
<accession>A0A0R3PQH3</accession>
<reference evidence="4" key="1">
    <citation type="submission" date="2017-02" db="UniProtKB">
        <authorList>
            <consortium name="WormBaseParasite"/>
        </authorList>
    </citation>
    <scope>IDENTIFICATION</scope>
</reference>
<gene>
    <name evidence="2" type="ORF">ACOC_LOCUS7600</name>
</gene>
<protein>
    <submittedName>
        <fullName evidence="4">Reverse transcriptase domain-containing protein</fullName>
    </submittedName>
</protein>
<dbReference type="WBParaSite" id="ACOC_0000759901-mRNA-1">
    <property type="protein sequence ID" value="ACOC_0000759901-mRNA-1"/>
    <property type="gene ID" value="ACOC_0000759901"/>
</dbReference>
<dbReference type="PROSITE" id="PS50878">
    <property type="entry name" value="RT_POL"/>
    <property type="match status" value="1"/>
</dbReference>
<dbReference type="EMBL" id="UYYA01004056">
    <property type="protein sequence ID" value="VDM59185.1"/>
    <property type="molecule type" value="Genomic_DNA"/>
</dbReference>
<evidence type="ECO:0000259" key="1">
    <source>
        <dbReference type="PROSITE" id="PS50878"/>
    </source>
</evidence>
<feature type="domain" description="Reverse transcriptase" evidence="1">
    <location>
        <begin position="1"/>
        <end position="78"/>
    </location>
</feature>
<organism evidence="4">
    <name type="scientific">Angiostrongylus costaricensis</name>
    <name type="common">Nematode worm</name>
    <dbReference type="NCBI Taxonomy" id="334426"/>
    <lineage>
        <taxon>Eukaryota</taxon>
        <taxon>Metazoa</taxon>
        <taxon>Ecdysozoa</taxon>
        <taxon>Nematoda</taxon>
        <taxon>Chromadorea</taxon>
        <taxon>Rhabditida</taxon>
        <taxon>Rhabditina</taxon>
        <taxon>Rhabditomorpha</taxon>
        <taxon>Strongyloidea</taxon>
        <taxon>Metastrongylidae</taxon>
        <taxon>Angiostrongylus</taxon>
    </lineage>
</organism>
<proteinExistence type="predicted"/>